<evidence type="ECO:0000256" key="1">
    <source>
        <dbReference type="SAM" id="SignalP"/>
    </source>
</evidence>
<dbReference type="SUPFAM" id="SSF50494">
    <property type="entry name" value="Trypsin-like serine proteases"/>
    <property type="match status" value="1"/>
</dbReference>
<evidence type="ECO:0000313" key="2">
    <source>
        <dbReference type="EMBL" id="PIR41992.1"/>
    </source>
</evidence>
<dbReference type="InterPro" id="IPR009003">
    <property type="entry name" value="Peptidase_S1_PA"/>
</dbReference>
<reference evidence="2 3" key="1">
    <citation type="submission" date="2017-09" db="EMBL/GenBank/DDBJ databases">
        <title>Depth-based differentiation of microbial function through sediment-hosted aquifers and enrichment of novel symbionts in the deep terrestrial subsurface.</title>
        <authorList>
            <person name="Probst A.J."/>
            <person name="Ladd B."/>
            <person name="Jarett J.K."/>
            <person name="Geller-Mcgrath D.E."/>
            <person name="Sieber C.M."/>
            <person name="Emerson J.B."/>
            <person name="Anantharaman K."/>
            <person name="Thomas B.C."/>
            <person name="Malmstrom R."/>
            <person name="Stieglmeier M."/>
            <person name="Klingl A."/>
            <person name="Woyke T."/>
            <person name="Ryan C.M."/>
            <person name="Banfield J.F."/>
        </authorList>
    </citation>
    <scope>NUCLEOTIDE SEQUENCE [LARGE SCALE GENOMIC DNA]</scope>
    <source>
        <strain evidence="2">CG10_big_fil_rev_8_21_14_0_10_37_15</strain>
    </source>
</reference>
<dbReference type="EMBL" id="PCXP01000011">
    <property type="protein sequence ID" value="PIR41992.1"/>
    <property type="molecule type" value="Genomic_DNA"/>
</dbReference>
<keyword evidence="1" id="KW-0732">Signal</keyword>
<dbReference type="Gene3D" id="2.40.10.120">
    <property type="match status" value="1"/>
</dbReference>
<evidence type="ECO:0000313" key="3">
    <source>
        <dbReference type="Proteomes" id="UP000230208"/>
    </source>
</evidence>
<dbReference type="Pfam" id="PF13365">
    <property type="entry name" value="Trypsin_2"/>
    <property type="match status" value="1"/>
</dbReference>
<accession>A0A2H0R642</accession>
<feature type="chain" id="PRO_5013776061" description="Serine protease" evidence="1">
    <location>
        <begin position="23"/>
        <end position="293"/>
    </location>
</feature>
<name>A0A2H0R642_9BACT</name>
<dbReference type="AlphaFoldDB" id="A0A2H0R642"/>
<evidence type="ECO:0008006" key="4">
    <source>
        <dbReference type="Google" id="ProtNLM"/>
    </source>
</evidence>
<proteinExistence type="predicted"/>
<comment type="caution">
    <text evidence="2">The sequence shown here is derived from an EMBL/GenBank/DDBJ whole genome shotgun (WGS) entry which is preliminary data.</text>
</comment>
<protein>
    <recommendedName>
        <fullName evidence="4">Serine protease</fullName>
    </recommendedName>
</protein>
<feature type="signal peptide" evidence="1">
    <location>
        <begin position="1"/>
        <end position="22"/>
    </location>
</feature>
<gene>
    <name evidence="2" type="ORF">COV30_00780</name>
</gene>
<dbReference type="Proteomes" id="UP000230208">
    <property type="component" value="Unassembled WGS sequence"/>
</dbReference>
<organism evidence="2 3">
    <name type="scientific">Candidatus Yanofskybacteria bacterium CG10_big_fil_rev_8_21_14_0_10_37_15</name>
    <dbReference type="NCBI Taxonomy" id="1975097"/>
    <lineage>
        <taxon>Bacteria</taxon>
        <taxon>Candidatus Yanofskyibacteriota</taxon>
    </lineage>
</organism>
<sequence>MFRSSVLFLIFALLHSFIPATSQNQRRIERMIGLGDVIIADAPLPDKVFQAQKHKLIVQVKLTAKNDPTFTQTSSGTGTIIGAGIIITNRHVLETAKIAMEGRVHSSDFSGIILAETSAIEIPLSLAGVGEIGTFKDFMVLKTNVEVLQRAIQPSTPANPNPYEILFNNQMKLIKKSEIGEKIYLTGYSPIVGEITDSNGYKSGAYIDIINFTFVAEILAKIEDMPINKLGKLKRLYRLKDGAEPGYSGGMALNESGYLVGIMVSLSPAQNFVYILSSEDLIDFLKENNLKIS</sequence>